<dbReference type="InterPro" id="IPR029044">
    <property type="entry name" value="Nucleotide-diphossugar_trans"/>
</dbReference>
<dbReference type="GO" id="GO:0046872">
    <property type="term" value="F:metal ion binding"/>
    <property type="evidence" value="ECO:0007669"/>
    <property type="project" value="UniProtKB-KW"/>
</dbReference>
<dbReference type="SUPFAM" id="SSF53448">
    <property type="entry name" value="Nucleotide-diphospho-sugar transferases"/>
    <property type="match status" value="1"/>
</dbReference>
<dbReference type="PANTHER" id="PTHR10896">
    <property type="entry name" value="GALACTOSYLGALACTOSYLXYLOSYLPROTEIN 3-BETA-GLUCURONOSYLTRANSFERASE BETA-1,3-GLUCURONYLTRANSFERASE"/>
    <property type="match status" value="1"/>
</dbReference>
<feature type="binding site" evidence="14">
    <location>
        <begin position="298"/>
        <end position="300"/>
    </location>
    <ligand>
        <name>UDP-alpha-D-glucuronate</name>
        <dbReference type="ChEBI" id="CHEBI:58052"/>
    </ligand>
</feature>
<evidence type="ECO:0000256" key="6">
    <source>
        <dbReference type="ARBA" id="ARBA00022723"/>
    </source>
</evidence>
<gene>
    <name evidence="18" type="primary">B3GAT1</name>
    <name evidence="18" type="ORF">T4B_2912</name>
</gene>
<keyword evidence="11 15" id="KW-0464">Manganese</keyword>
<feature type="binding site" evidence="14">
    <location>
        <position position="160"/>
    </location>
    <ligand>
        <name>UDP-alpha-D-glucuronate</name>
        <dbReference type="ChEBI" id="CHEBI:58052"/>
    </ligand>
</feature>
<evidence type="ECO:0000256" key="4">
    <source>
        <dbReference type="ARBA" id="ARBA00022679"/>
    </source>
</evidence>
<organism evidence="18 19">
    <name type="scientific">Trichinella pseudospiralis</name>
    <name type="common">Parasitic roundworm</name>
    <dbReference type="NCBI Taxonomy" id="6337"/>
    <lineage>
        <taxon>Eukaryota</taxon>
        <taxon>Metazoa</taxon>
        <taxon>Ecdysozoa</taxon>
        <taxon>Nematoda</taxon>
        <taxon>Enoplea</taxon>
        <taxon>Dorylaimia</taxon>
        <taxon>Trichinellida</taxon>
        <taxon>Trichinellidae</taxon>
        <taxon>Trichinella</taxon>
    </lineage>
</organism>
<feature type="active site" description="Proton donor/acceptor" evidence="13">
    <location>
        <position position="270"/>
    </location>
</feature>
<feature type="binding site" evidence="14">
    <location>
        <position position="115"/>
    </location>
    <ligand>
        <name>UDP-alpha-D-glucuronate</name>
        <dbReference type="ChEBI" id="CHEBI:58052"/>
    </ligand>
</feature>
<keyword evidence="19" id="KW-1185">Reference proteome</keyword>
<evidence type="ECO:0000256" key="13">
    <source>
        <dbReference type="PIRSR" id="PIRSR605027-1"/>
    </source>
</evidence>
<dbReference type="UniPathway" id="UPA00378"/>
<feature type="site" description="Interaction with galactose moiety of substrate glycoprotein" evidence="16">
    <location>
        <position position="216"/>
    </location>
</feature>
<evidence type="ECO:0000256" key="16">
    <source>
        <dbReference type="PIRSR" id="PIRSR605027-4"/>
    </source>
</evidence>
<evidence type="ECO:0000313" key="19">
    <source>
        <dbReference type="Proteomes" id="UP000054805"/>
    </source>
</evidence>
<dbReference type="AlphaFoldDB" id="A0A0V1IM00"/>
<feature type="binding site" evidence="14">
    <location>
        <begin position="183"/>
        <end position="185"/>
    </location>
    <ligand>
        <name>UDP-alpha-D-glucuronate</name>
        <dbReference type="ChEBI" id="CHEBI:58052"/>
    </ligand>
</feature>
<evidence type="ECO:0000256" key="8">
    <source>
        <dbReference type="ARBA" id="ARBA00022989"/>
    </source>
</evidence>
<keyword evidence="4 17" id="KW-0808">Transferase</keyword>
<evidence type="ECO:0000256" key="15">
    <source>
        <dbReference type="PIRSR" id="PIRSR605027-3"/>
    </source>
</evidence>
<evidence type="ECO:0000256" key="2">
    <source>
        <dbReference type="ARBA" id="ARBA00007706"/>
    </source>
</evidence>
<dbReference type="GO" id="GO:0000139">
    <property type="term" value="C:Golgi membrane"/>
    <property type="evidence" value="ECO:0007669"/>
    <property type="project" value="UniProtKB-SubCell"/>
</dbReference>
<comment type="cofactor">
    <cofactor evidence="15 17">
        <name>Mn(2+)</name>
        <dbReference type="ChEBI" id="CHEBI:29035"/>
    </cofactor>
</comment>
<name>A0A0V1IM00_TRIPS</name>
<dbReference type="CDD" id="cd00218">
    <property type="entry name" value="GlcAT-I"/>
    <property type="match status" value="1"/>
</dbReference>
<feature type="binding site" evidence="14">
    <location>
        <position position="155"/>
    </location>
    <ligand>
        <name>UDP-alpha-D-glucuronate</name>
        <dbReference type="ChEBI" id="CHEBI:58052"/>
    </ligand>
</feature>
<evidence type="ECO:0000256" key="11">
    <source>
        <dbReference type="ARBA" id="ARBA00023211"/>
    </source>
</evidence>
<feature type="binding site" evidence="15">
    <location>
        <position position="185"/>
    </location>
    <ligand>
        <name>Mn(2+)</name>
        <dbReference type="ChEBI" id="CHEBI:29035"/>
    </ligand>
</feature>
<dbReference type="EMBL" id="JYDS01000141">
    <property type="protein sequence ID" value="KRZ23575.1"/>
    <property type="molecule type" value="Genomic_DNA"/>
</dbReference>
<evidence type="ECO:0000256" key="9">
    <source>
        <dbReference type="ARBA" id="ARBA00023136"/>
    </source>
</evidence>
<reference evidence="18 19" key="1">
    <citation type="submission" date="2015-01" db="EMBL/GenBank/DDBJ databases">
        <title>Evolution of Trichinella species and genotypes.</title>
        <authorList>
            <person name="Korhonen P.K."/>
            <person name="Edoardo P."/>
            <person name="Giuseppe L.R."/>
            <person name="Gasser R.B."/>
        </authorList>
    </citation>
    <scope>NUCLEOTIDE SEQUENCE [LARGE SCALE GENOMIC DNA]</scope>
    <source>
        <strain evidence="18">ISS588</strain>
    </source>
</reference>
<keyword evidence="10" id="KW-0325">Glycoprotein</keyword>
<sequence>LRYCLHYISEMKRIRKSSFQNYLSNLIFLVACVVIIVRKWQIELELANKMEAEWAEELALEYTGNSSHDDRPSLMEKTIFIITPTYKRYNQKADLTRLSYTLMHVRDIFWIVVEDAPATTNLVQNVIKRSGIAHVLLAVQTPAEQKRKKGIKFARGVVQRNLALQWIRSNLNSNQAGVVYFADDDNTYDIRLFDEMRSTKLVSVWPVAFVGEVLVERPLVRDGRVVGFLAFWDPGRKFPIDMSGFAINLRLIFEKKHAQFGYNVKIGHQETSFLEQLVEHIAELEPKADNCNLVYVWHTRTAQPNLNIEQKLWKNKTRTDDGIEI</sequence>
<keyword evidence="7 17" id="KW-0735">Signal-anchor</keyword>
<evidence type="ECO:0000256" key="17">
    <source>
        <dbReference type="RuleBase" id="RU363127"/>
    </source>
</evidence>
<comment type="similarity">
    <text evidence="2 17">Belongs to the glycosyltransferase 43 family.</text>
</comment>
<evidence type="ECO:0000256" key="7">
    <source>
        <dbReference type="ARBA" id="ARBA00022968"/>
    </source>
</evidence>
<dbReference type="GO" id="GO:0050650">
    <property type="term" value="P:chondroitin sulfate proteoglycan biosynthetic process"/>
    <property type="evidence" value="ECO:0007669"/>
    <property type="project" value="TreeGrafter"/>
</dbReference>
<accession>A0A0V1IM00</accession>
<dbReference type="Proteomes" id="UP000054805">
    <property type="component" value="Unassembled WGS sequence"/>
</dbReference>
<evidence type="ECO:0000256" key="14">
    <source>
        <dbReference type="PIRSR" id="PIRSR605027-2"/>
    </source>
</evidence>
<dbReference type="GO" id="GO:0015018">
    <property type="term" value="F:galactosylgalactosylxylosylprotein 3-beta-glucuronosyltransferase activity"/>
    <property type="evidence" value="ECO:0007669"/>
    <property type="project" value="UniProtKB-UniRule"/>
</dbReference>
<evidence type="ECO:0000256" key="3">
    <source>
        <dbReference type="ARBA" id="ARBA00012641"/>
    </source>
</evidence>
<keyword evidence="9 17" id="KW-0472">Membrane</keyword>
<evidence type="ECO:0000256" key="5">
    <source>
        <dbReference type="ARBA" id="ARBA00022692"/>
    </source>
</evidence>
<evidence type="ECO:0000256" key="1">
    <source>
        <dbReference type="ARBA" id="ARBA00004606"/>
    </source>
</evidence>
<dbReference type="Pfam" id="PF03360">
    <property type="entry name" value="Glyco_transf_43"/>
    <property type="match status" value="1"/>
</dbReference>
<dbReference type="Gene3D" id="3.90.550.10">
    <property type="entry name" value="Spore Coat Polysaccharide Biosynthesis Protein SpsA, Chain A"/>
    <property type="match status" value="1"/>
</dbReference>
<dbReference type="InterPro" id="IPR005027">
    <property type="entry name" value="Glyco_trans_43"/>
</dbReference>
<evidence type="ECO:0000256" key="12">
    <source>
        <dbReference type="ARBA" id="ARBA00047979"/>
    </source>
</evidence>
<evidence type="ECO:0000313" key="18">
    <source>
        <dbReference type="EMBL" id="KRZ23575.1"/>
    </source>
</evidence>
<keyword evidence="17" id="KW-0333">Golgi apparatus</keyword>
<dbReference type="PANTHER" id="PTHR10896:SF65">
    <property type="entry name" value="GALACTOSYLGALACTOSYLXYLOSYLPROTEIN 3-BETA-GLUCURONOSYLTRANSFERASE 3"/>
    <property type="match status" value="1"/>
</dbReference>
<feature type="non-terminal residue" evidence="18">
    <location>
        <position position="1"/>
    </location>
</feature>
<dbReference type="EC" id="2.4.1.135" evidence="3 17"/>
<comment type="subcellular location">
    <subcellularLocation>
        <location evidence="17">Golgi apparatus membrane</location>
        <topology evidence="17">Single-pass type II membrane protein</topology>
    </subcellularLocation>
    <subcellularLocation>
        <location evidence="1">Membrane</location>
        <topology evidence="1">Single-pass type II membrane protein</topology>
    </subcellularLocation>
</comment>
<dbReference type="FunFam" id="3.90.550.10:FF:000044">
    <property type="entry name" value="Galactosylgalactosylxylosylprotein 3-beta-glucuronosyltransferase"/>
    <property type="match status" value="1"/>
</dbReference>
<feature type="binding site" evidence="14">
    <location>
        <begin position="84"/>
        <end position="86"/>
    </location>
    <ligand>
        <name>UDP-alpha-D-glucuronate</name>
        <dbReference type="ChEBI" id="CHEBI:58052"/>
    </ligand>
</feature>
<keyword evidence="5 17" id="KW-0812">Transmembrane</keyword>
<protein>
    <recommendedName>
        <fullName evidence="3 17">Galactosylgalactosylxylosylprotein 3-beta-glucuronosyltransferase</fullName>
        <ecNumber evidence="3 17">2.4.1.135</ecNumber>
    </recommendedName>
</protein>
<comment type="caution">
    <text evidence="18">The sequence shown here is derived from an EMBL/GenBank/DDBJ whole genome shotgun (WGS) entry which is preliminary data.</text>
</comment>
<comment type="catalytic activity">
    <reaction evidence="12 17">
        <text>3-O-(beta-D-galactosyl-(1-&gt;3)-beta-D-galactosyl-(1-&gt;4)-beta-D-xylosyl)-L-seryl-[protein] + UDP-alpha-D-glucuronate = 3-O-(beta-D-GlcA-(1-&gt;3)-beta-D-Gal-(1-&gt;3)-beta-D-Gal-(1-&gt;4)-beta-D-Xyl)-L-seryl-[protein] + UDP + H(+)</text>
        <dbReference type="Rhea" id="RHEA:24168"/>
        <dbReference type="Rhea" id="RHEA-COMP:12571"/>
        <dbReference type="Rhea" id="RHEA-COMP:12573"/>
        <dbReference type="ChEBI" id="CHEBI:15378"/>
        <dbReference type="ChEBI" id="CHEBI:58052"/>
        <dbReference type="ChEBI" id="CHEBI:58223"/>
        <dbReference type="ChEBI" id="CHEBI:132090"/>
        <dbReference type="ChEBI" id="CHEBI:132093"/>
        <dbReference type="EC" id="2.4.1.135"/>
    </reaction>
</comment>
<feature type="transmembrane region" description="Helical" evidence="17">
    <location>
        <begin position="21"/>
        <end position="40"/>
    </location>
</feature>
<keyword evidence="8 17" id="KW-1133">Transmembrane helix</keyword>
<dbReference type="GO" id="GO:0005975">
    <property type="term" value="P:carbohydrate metabolic process"/>
    <property type="evidence" value="ECO:0007669"/>
    <property type="project" value="TreeGrafter"/>
</dbReference>
<comment type="pathway">
    <text evidence="17">Protein modification; protein glycosylation.</text>
</comment>
<evidence type="ECO:0000256" key="10">
    <source>
        <dbReference type="ARBA" id="ARBA00023180"/>
    </source>
</evidence>
<proteinExistence type="inferred from homology"/>
<keyword evidence="6 15" id="KW-0479">Metal-binding</keyword>